<feature type="domain" description="Glucosidase II beta subunit N-terminal" evidence="3">
    <location>
        <begin position="21"/>
        <end position="97"/>
    </location>
</feature>
<dbReference type="EMBL" id="UYRU01004255">
    <property type="protein sequence ID" value="VDK37171.1"/>
    <property type="molecule type" value="Genomic_DNA"/>
</dbReference>
<keyword evidence="1" id="KW-1015">Disulfide bond</keyword>
<dbReference type="OrthoDB" id="28322at2759"/>
<feature type="chain" id="PRO_5018117857" description="Glucosidase II beta subunit N-terminal domain-containing protein" evidence="2">
    <location>
        <begin position="17"/>
        <end position="133"/>
    </location>
</feature>
<evidence type="ECO:0000313" key="5">
    <source>
        <dbReference type="Proteomes" id="UP000281553"/>
    </source>
</evidence>
<sequence>MKFSACLNALLHITVFAPFYVPGENFTCLDKSATHPWSRVNDDYCDCRDGSDEPGTSACIDMKFYCENAGHKSKFIFSSFVNDKVCDCCDGSDEYLGYVTCVGSFDLVCFLLPTTSTLKASLFLRTYFLLHEI</sequence>
<evidence type="ECO:0000313" key="4">
    <source>
        <dbReference type="EMBL" id="VDK37171.1"/>
    </source>
</evidence>
<dbReference type="SMR" id="A0A3P6QZN9"/>
<dbReference type="PANTHER" id="PTHR12630:SF1">
    <property type="entry name" value="GLUCOSIDASE 2 SUBUNIT BETA"/>
    <property type="match status" value="1"/>
</dbReference>
<evidence type="ECO:0000259" key="3">
    <source>
        <dbReference type="Pfam" id="PF12999"/>
    </source>
</evidence>
<keyword evidence="2" id="KW-0732">Signal</keyword>
<dbReference type="AlphaFoldDB" id="A0A3P6QZN9"/>
<organism evidence="4 5">
    <name type="scientific">Dibothriocephalus latus</name>
    <name type="common">Fish tapeworm</name>
    <name type="synonym">Diphyllobothrium latum</name>
    <dbReference type="NCBI Taxonomy" id="60516"/>
    <lineage>
        <taxon>Eukaryota</taxon>
        <taxon>Metazoa</taxon>
        <taxon>Spiralia</taxon>
        <taxon>Lophotrochozoa</taxon>
        <taxon>Platyhelminthes</taxon>
        <taxon>Cestoda</taxon>
        <taxon>Eucestoda</taxon>
        <taxon>Diphyllobothriidea</taxon>
        <taxon>Diphyllobothriidae</taxon>
        <taxon>Dibothriocephalus</taxon>
    </lineage>
</organism>
<protein>
    <recommendedName>
        <fullName evidence="3">Glucosidase II beta subunit N-terminal domain-containing protein</fullName>
    </recommendedName>
</protein>
<dbReference type="PANTHER" id="PTHR12630">
    <property type="entry name" value="N-LINKED OLIGOSACCHARIDE PROCESSING"/>
    <property type="match status" value="1"/>
</dbReference>
<evidence type="ECO:0000256" key="1">
    <source>
        <dbReference type="ARBA" id="ARBA00023157"/>
    </source>
</evidence>
<proteinExistence type="predicted"/>
<dbReference type="InterPro" id="IPR028146">
    <property type="entry name" value="PRKCSH_N"/>
</dbReference>
<evidence type="ECO:0000256" key="2">
    <source>
        <dbReference type="SAM" id="SignalP"/>
    </source>
</evidence>
<keyword evidence="5" id="KW-1185">Reference proteome</keyword>
<dbReference type="Pfam" id="PF12999">
    <property type="entry name" value="PRKCSH-like"/>
    <property type="match status" value="1"/>
</dbReference>
<dbReference type="SUPFAM" id="SSF57424">
    <property type="entry name" value="LDL receptor-like module"/>
    <property type="match status" value="1"/>
</dbReference>
<dbReference type="InterPro" id="IPR039794">
    <property type="entry name" value="Gtb1-like"/>
</dbReference>
<name>A0A3P6QZN9_DIBLA</name>
<dbReference type="GO" id="GO:0006491">
    <property type="term" value="P:N-glycan processing"/>
    <property type="evidence" value="ECO:0007669"/>
    <property type="project" value="TreeGrafter"/>
</dbReference>
<reference evidence="4 5" key="1">
    <citation type="submission" date="2018-11" db="EMBL/GenBank/DDBJ databases">
        <authorList>
            <consortium name="Pathogen Informatics"/>
        </authorList>
    </citation>
    <scope>NUCLEOTIDE SEQUENCE [LARGE SCALE GENOMIC DNA]</scope>
</reference>
<feature type="signal peptide" evidence="2">
    <location>
        <begin position="1"/>
        <end position="16"/>
    </location>
</feature>
<gene>
    <name evidence="4" type="ORF">DILT_LOCUS837</name>
</gene>
<dbReference type="Proteomes" id="UP000281553">
    <property type="component" value="Unassembled WGS sequence"/>
</dbReference>
<accession>A0A3P6QZN9</accession>
<dbReference type="GO" id="GO:0017177">
    <property type="term" value="C:glucosidase II complex"/>
    <property type="evidence" value="ECO:0007669"/>
    <property type="project" value="TreeGrafter"/>
</dbReference>
<dbReference type="InterPro" id="IPR036055">
    <property type="entry name" value="LDL_receptor-like_sf"/>
</dbReference>